<protein>
    <submittedName>
        <fullName evidence="3">Uncharacterized protein</fullName>
    </submittedName>
</protein>
<dbReference type="Proteomes" id="UP000298787">
    <property type="component" value="Chromosome 10"/>
</dbReference>
<evidence type="ECO:0000313" key="3">
    <source>
        <dbReference type="EMBL" id="TKS77045.1"/>
    </source>
</evidence>
<evidence type="ECO:0000256" key="1">
    <source>
        <dbReference type="SAM" id="MobiDB-lite"/>
    </source>
</evidence>
<gene>
    <name evidence="3" type="ORF">D9C73_011136</name>
</gene>
<dbReference type="AlphaFoldDB" id="A0A4U5UTR8"/>
<keyword evidence="2" id="KW-0472">Membrane</keyword>
<organism evidence="3 4">
    <name type="scientific">Collichthys lucidus</name>
    <name type="common">Big head croaker</name>
    <name type="synonym">Sciaena lucida</name>
    <dbReference type="NCBI Taxonomy" id="240159"/>
    <lineage>
        <taxon>Eukaryota</taxon>
        <taxon>Metazoa</taxon>
        <taxon>Chordata</taxon>
        <taxon>Craniata</taxon>
        <taxon>Vertebrata</taxon>
        <taxon>Euteleostomi</taxon>
        <taxon>Actinopterygii</taxon>
        <taxon>Neopterygii</taxon>
        <taxon>Teleostei</taxon>
        <taxon>Neoteleostei</taxon>
        <taxon>Acanthomorphata</taxon>
        <taxon>Eupercaria</taxon>
        <taxon>Sciaenidae</taxon>
        <taxon>Collichthys</taxon>
    </lineage>
</organism>
<feature type="transmembrane region" description="Helical" evidence="2">
    <location>
        <begin position="55"/>
        <end position="76"/>
    </location>
</feature>
<dbReference type="EMBL" id="CM014087">
    <property type="protein sequence ID" value="TKS77045.1"/>
    <property type="molecule type" value="Genomic_DNA"/>
</dbReference>
<feature type="region of interest" description="Disordered" evidence="1">
    <location>
        <begin position="105"/>
        <end position="187"/>
    </location>
</feature>
<keyword evidence="2" id="KW-0812">Transmembrane</keyword>
<keyword evidence="2" id="KW-1133">Transmembrane helix</keyword>
<name>A0A4U5UTR8_COLLU</name>
<accession>A0A4U5UTR8</accession>
<feature type="compositionally biased region" description="Basic and acidic residues" evidence="1">
    <location>
        <begin position="155"/>
        <end position="177"/>
    </location>
</feature>
<evidence type="ECO:0000256" key="2">
    <source>
        <dbReference type="SAM" id="Phobius"/>
    </source>
</evidence>
<keyword evidence="4" id="KW-1185">Reference proteome</keyword>
<proteinExistence type="predicted"/>
<sequence>MRVGHLVDTFHQVRSLKRSHADLGSSVEASDIAWEKPECLFVMGQPLTAISSCPFSLFGLLLLPVFLLLFLLRAGLLGGLGSNLMAMTILEMEYTSYLLSPPSETAAGEKGTPAAGPVSVMEENEEYGPDSVKEENEEYGPVSVKEENEEYGPDSVKEENEEHGPDSVKEETEEHGPDSSTSSPYPCISSTSLKFQCTSLRTHPAATFFPPRVRRHNRTKAKKMENQSLSAAQGISQRESQGHPLAQTTYSHCRGNPTGILETNTEPLSHHSGVRAVLSGGKISCGGPGVPCGHHN</sequence>
<reference evidence="3 4" key="1">
    <citation type="submission" date="2019-01" db="EMBL/GenBank/DDBJ databases">
        <title>Genome Assembly of Collichthys lucidus.</title>
        <authorList>
            <person name="Cai M."/>
            <person name="Xiao S."/>
        </authorList>
    </citation>
    <scope>NUCLEOTIDE SEQUENCE [LARGE SCALE GENOMIC DNA]</scope>
    <source>
        <strain evidence="3">JT15FE1705JMU</strain>
        <tissue evidence="3">Muscle</tissue>
    </source>
</reference>
<evidence type="ECO:0000313" key="4">
    <source>
        <dbReference type="Proteomes" id="UP000298787"/>
    </source>
</evidence>